<gene>
    <name evidence="3" type="ORF">B0H16DRAFT_1447103</name>
</gene>
<feature type="compositionally biased region" description="Basic residues" evidence="2">
    <location>
        <begin position="554"/>
        <end position="566"/>
    </location>
</feature>
<organism evidence="3 4">
    <name type="scientific">Mycena metata</name>
    <dbReference type="NCBI Taxonomy" id="1033252"/>
    <lineage>
        <taxon>Eukaryota</taxon>
        <taxon>Fungi</taxon>
        <taxon>Dikarya</taxon>
        <taxon>Basidiomycota</taxon>
        <taxon>Agaricomycotina</taxon>
        <taxon>Agaricomycetes</taxon>
        <taxon>Agaricomycetidae</taxon>
        <taxon>Agaricales</taxon>
        <taxon>Marasmiineae</taxon>
        <taxon>Mycenaceae</taxon>
        <taxon>Mycena</taxon>
    </lineage>
</organism>
<feature type="compositionally biased region" description="Pro residues" evidence="2">
    <location>
        <begin position="7"/>
        <end position="17"/>
    </location>
</feature>
<evidence type="ECO:0000313" key="4">
    <source>
        <dbReference type="Proteomes" id="UP001215598"/>
    </source>
</evidence>
<dbReference type="Proteomes" id="UP001215598">
    <property type="component" value="Unassembled WGS sequence"/>
</dbReference>
<feature type="coiled-coil region" evidence="1">
    <location>
        <begin position="43"/>
        <end position="91"/>
    </location>
</feature>
<evidence type="ECO:0000313" key="3">
    <source>
        <dbReference type="EMBL" id="KAJ7782845.1"/>
    </source>
</evidence>
<feature type="compositionally biased region" description="Low complexity" evidence="2">
    <location>
        <begin position="417"/>
        <end position="426"/>
    </location>
</feature>
<accession>A0AAD7P0B1</accession>
<feature type="compositionally biased region" description="Basic residues" evidence="2">
    <location>
        <begin position="23"/>
        <end position="34"/>
    </location>
</feature>
<dbReference type="EMBL" id="JARKIB010000003">
    <property type="protein sequence ID" value="KAJ7782845.1"/>
    <property type="molecule type" value="Genomic_DNA"/>
</dbReference>
<protein>
    <submittedName>
        <fullName evidence="3">Uncharacterized protein</fullName>
    </submittedName>
</protein>
<proteinExistence type="predicted"/>
<feature type="region of interest" description="Disordered" evidence="2">
    <location>
        <begin position="348"/>
        <end position="588"/>
    </location>
</feature>
<name>A0AAD7P0B1_9AGAR</name>
<keyword evidence="1" id="KW-0175">Coiled coil</keyword>
<evidence type="ECO:0000256" key="2">
    <source>
        <dbReference type="SAM" id="MobiDB-lite"/>
    </source>
</evidence>
<feature type="compositionally biased region" description="Polar residues" evidence="2">
    <location>
        <begin position="528"/>
        <end position="549"/>
    </location>
</feature>
<feature type="region of interest" description="Disordered" evidence="2">
    <location>
        <begin position="1"/>
        <end position="34"/>
    </location>
</feature>
<feature type="region of interest" description="Disordered" evidence="2">
    <location>
        <begin position="286"/>
        <end position="335"/>
    </location>
</feature>
<evidence type="ECO:0000256" key="1">
    <source>
        <dbReference type="SAM" id="Coils"/>
    </source>
</evidence>
<feature type="region of interest" description="Disordered" evidence="2">
    <location>
        <begin position="211"/>
        <end position="251"/>
    </location>
</feature>
<feature type="compositionally biased region" description="Polar residues" evidence="2">
    <location>
        <begin position="349"/>
        <end position="361"/>
    </location>
</feature>
<dbReference type="AlphaFoldDB" id="A0AAD7P0B1"/>
<sequence length="588" mass="63920">MSDRDLPPIPIPPPSEPPLAGSSRRHSHRSKNRTSVRELAAVILLEQQEHHETQRELVRLTEKLRLATLRAEEAESRVEEVTARLKSVNEARLVAVREAARANESLGHVLLYKFQLETAQNEIHRAQSVFDIVEKERYHAELAGAKSRTTARKLSEQQKIHLAREEGRRIGMQEGIEAGRHYELGADARPAPSTFGESQYDYYDENDLYDDGLDSPGGSLASEEFISPRNGPSVLPRTHARDTPAPLPIPPPVPTAFRQPAGAPLSPLFTPFHDIHPISIHNEVPHPQHERYDVPPDGFIPSLGPDSLPQVPPPHEFLRHQLSPSPPRNARSSVVEEPGIAPSAFARAISNNGRQTTSQRAPSARAESVRRAPSTRAESVGRAPSTRAESSGSVHPVVHMPTPRMNSDLPGIERQAQRQSFASSASDFYGGAPAPVRPPPSNDSSSAIPISVQPPSRPISHLSSGHVGTPSMGSALFGPDVAAPSRRSIHADAGPSSFQPEHRDGGISPMPGTYALPPEDPPYDSFNHVDSPSTHSSDLQTSTPNTLTTPPGQRRPHPHKPPRKKNPAAWPRGPGFGYDGNVASTSRT</sequence>
<keyword evidence="4" id="KW-1185">Reference proteome</keyword>
<reference evidence="3" key="1">
    <citation type="submission" date="2023-03" db="EMBL/GenBank/DDBJ databases">
        <title>Massive genome expansion in bonnet fungi (Mycena s.s.) driven by repeated elements and novel gene families across ecological guilds.</title>
        <authorList>
            <consortium name="Lawrence Berkeley National Laboratory"/>
            <person name="Harder C.B."/>
            <person name="Miyauchi S."/>
            <person name="Viragh M."/>
            <person name="Kuo A."/>
            <person name="Thoen E."/>
            <person name="Andreopoulos B."/>
            <person name="Lu D."/>
            <person name="Skrede I."/>
            <person name="Drula E."/>
            <person name="Henrissat B."/>
            <person name="Morin E."/>
            <person name="Kohler A."/>
            <person name="Barry K."/>
            <person name="LaButti K."/>
            <person name="Morin E."/>
            <person name="Salamov A."/>
            <person name="Lipzen A."/>
            <person name="Mereny Z."/>
            <person name="Hegedus B."/>
            <person name="Baldrian P."/>
            <person name="Stursova M."/>
            <person name="Weitz H."/>
            <person name="Taylor A."/>
            <person name="Grigoriev I.V."/>
            <person name="Nagy L.G."/>
            <person name="Martin F."/>
            <person name="Kauserud H."/>
        </authorList>
    </citation>
    <scope>NUCLEOTIDE SEQUENCE</scope>
    <source>
        <strain evidence="3">CBHHK182m</strain>
    </source>
</reference>
<comment type="caution">
    <text evidence="3">The sequence shown here is derived from an EMBL/GenBank/DDBJ whole genome shotgun (WGS) entry which is preliminary data.</text>
</comment>